<gene>
    <name evidence="1" type="ORF">M404DRAFT_22774</name>
</gene>
<organism evidence="1 2">
    <name type="scientific">Pisolithus tinctorius Marx 270</name>
    <dbReference type="NCBI Taxonomy" id="870435"/>
    <lineage>
        <taxon>Eukaryota</taxon>
        <taxon>Fungi</taxon>
        <taxon>Dikarya</taxon>
        <taxon>Basidiomycota</taxon>
        <taxon>Agaricomycotina</taxon>
        <taxon>Agaricomycetes</taxon>
        <taxon>Agaricomycetidae</taxon>
        <taxon>Boletales</taxon>
        <taxon>Sclerodermatineae</taxon>
        <taxon>Pisolithaceae</taxon>
        <taxon>Pisolithus</taxon>
    </lineage>
</organism>
<dbReference type="AlphaFoldDB" id="A0A0C3PK11"/>
<dbReference type="Proteomes" id="UP000054217">
    <property type="component" value="Unassembled WGS sequence"/>
</dbReference>
<name>A0A0C3PK11_PISTI</name>
<dbReference type="InParanoid" id="A0A0C3PK11"/>
<dbReference type="HOGENOM" id="CLU_157419_0_0_1"/>
<sequence>MALGALHALHVDMQTLQEEWAAQSKKKGAEQLALILALEKSVQNHQSHVDQLEMDLHNDCVNDIIDFNLQLTAAQASLSKATQALRKKKCIRSLSTN</sequence>
<protein>
    <submittedName>
        <fullName evidence="1">Uncharacterized protein</fullName>
    </submittedName>
</protein>
<dbReference type="EMBL" id="KN831956">
    <property type="protein sequence ID" value="KIO08951.1"/>
    <property type="molecule type" value="Genomic_DNA"/>
</dbReference>
<reference evidence="2" key="2">
    <citation type="submission" date="2015-01" db="EMBL/GenBank/DDBJ databases">
        <title>Evolutionary Origins and Diversification of the Mycorrhizal Mutualists.</title>
        <authorList>
            <consortium name="DOE Joint Genome Institute"/>
            <consortium name="Mycorrhizal Genomics Consortium"/>
            <person name="Kohler A."/>
            <person name="Kuo A."/>
            <person name="Nagy L.G."/>
            <person name="Floudas D."/>
            <person name="Copeland A."/>
            <person name="Barry K.W."/>
            <person name="Cichocki N."/>
            <person name="Veneault-Fourrey C."/>
            <person name="LaButti K."/>
            <person name="Lindquist E.A."/>
            <person name="Lipzen A."/>
            <person name="Lundell T."/>
            <person name="Morin E."/>
            <person name="Murat C."/>
            <person name="Riley R."/>
            <person name="Ohm R."/>
            <person name="Sun H."/>
            <person name="Tunlid A."/>
            <person name="Henrissat B."/>
            <person name="Grigoriev I.V."/>
            <person name="Hibbett D.S."/>
            <person name="Martin F."/>
        </authorList>
    </citation>
    <scope>NUCLEOTIDE SEQUENCE [LARGE SCALE GENOMIC DNA]</scope>
    <source>
        <strain evidence="2">Marx 270</strain>
    </source>
</reference>
<evidence type="ECO:0000313" key="1">
    <source>
        <dbReference type="EMBL" id="KIO08951.1"/>
    </source>
</evidence>
<reference evidence="1 2" key="1">
    <citation type="submission" date="2014-04" db="EMBL/GenBank/DDBJ databases">
        <authorList>
            <consortium name="DOE Joint Genome Institute"/>
            <person name="Kuo A."/>
            <person name="Kohler A."/>
            <person name="Costa M.D."/>
            <person name="Nagy L.G."/>
            <person name="Floudas D."/>
            <person name="Copeland A."/>
            <person name="Barry K.W."/>
            <person name="Cichocki N."/>
            <person name="Veneault-Fourrey C."/>
            <person name="LaButti K."/>
            <person name="Lindquist E.A."/>
            <person name="Lipzen A."/>
            <person name="Lundell T."/>
            <person name="Morin E."/>
            <person name="Murat C."/>
            <person name="Sun H."/>
            <person name="Tunlid A."/>
            <person name="Henrissat B."/>
            <person name="Grigoriev I.V."/>
            <person name="Hibbett D.S."/>
            <person name="Martin F."/>
            <person name="Nordberg H.P."/>
            <person name="Cantor M.N."/>
            <person name="Hua S.X."/>
        </authorList>
    </citation>
    <scope>NUCLEOTIDE SEQUENCE [LARGE SCALE GENOMIC DNA]</scope>
    <source>
        <strain evidence="1 2">Marx 270</strain>
    </source>
</reference>
<accession>A0A0C3PK11</accession>
<dbReference type="OrthoDB" id="2690564at2759"/>
<keyword evidence="2" id="KW-1185">Reference proteome</keyword>
<proteinExistence type="predicted"/>
<evidence type="ECO:0000313" key="2">
    <source>
        <dbReference type="Proteomes" id="UP000054217"/>
    </source>
</evidence>